<evidence type="ECO:0000313" key="2">
    <source>
        <dbReference type="Proteomes" id="UP001190700"/>
    </source>
</evidence>
<organism evidence="1 2">
    <name type="scientific">Cymbomonas tetramitiformis</name>
    <dbReference type="NCBI Taxonomy" id="36881"/>
    <lineage>
        <taxon>Eukaryota</taxon>
        <taxon>Viridiplantae</taxon>
        <taxon>Chlorophyta</taxon>
        <taxon>Pyramimonadophyceae</taxon>
        <taxon>Pyramimonadales</taxon>
        <taxon>Pyramimonadaceae</taxon>
        <taxon>Cymbomonas</taxon>
    </lineage>
</organism>
<comment type="caution">
    <text evidence="1">The sequence shown here is derived from an EMBL/GenBank/DDBJ whole genome shotgun (WGS) entry which is preliminary data.</text>
</comment>
<reference evidence="1 2" key="1">
    <citation type="journal article" date="2015" name="Genome Biol. Evol.">
        <title>Comparative Genomics of a Bacterivorous Green Alga Reveals Evolutionary Causalities and Consequences of Phago-Mixotrophic Mode of Nutrition.</title>
        <authorList>
            <person name="Burns J.A."/>
            <person name="Paasch A."/>
            <person name="Narechania A."/>
            <person name="Kim E."/>
        </authorList>
    </citation>
    <scope>NUCLEOTIDE SEQUENCE [LARGE SCALE GENOMIC DNA]</scope>
    <source>
        <strain evidence="1 2">PLY_AMNH</strain>
    </source>
</reference>
<accession>A0AAE0GGG0</accession>
<sequence length="81" mass="9417">MLKYLEDAHFFTSDSMDRLKMALKKRQQEEESAWLQDQTPNQTREAKDHNAELDAEAALHIERKNKEEEVASLIDDLCDGP</sequence>
<gene>
    <name evidence="1" type="ORF">CYMTET_14506</name>
</gene>
<proteinExistence type="predicted"/>
<evidence type="ECO:0000313" key="1">
    <source>
        <dbReference type="EMBL" id="KAK3277493.1"/>
    </source>
</evidence>
<name>A0AAE0GGG0_9CHLO</name>
<dbReference type="EMBL" id="LGRX02006077">
    <property type="protein sequence ID" value="KAK3277493.1"/>
    <property type="molecule type" value="Genomic_DNA"/>
</dbReference>
<keyword evidence="2" id="KW-1185">Reference proteome</keyword>
<dbReference type="Proteomes" id="UP001190700">
    <property type="component" value="Unassembled WGS sequence"/>
</dbReference>
<protein>
    <submittedName>
        <fullName evidence="1">Uncharacterized protein</fullName>
    </submittedName>
</protein>
<dbReference type="AlphaFoldDB" id="A0AAE0GGG0"/>